<sequence length="224" mass="25425">MILVFDLDDTLYDEMSYVISGLRAVALFGEASFGWDAGQSLAFMQAHLLQHGRGKVFDAWLHTHGQHSNTRVATCVHVYRHHQPEITLFPLASKVLKHYFGRWPLYVVTDGHKVVQQKKIEALRLAPMFKRTFITHRFGIRHAKPSLHCFEIIRRAERCEWCDMVYVGDNPAKDFVGLNRVGAMTVRVNTGSHASVVARPGYDARTTIPDLASLPEVLGQWVES</sequence>
<dbReference type="SFLD" id="SFLDG01129">
    <property type="entry name" value="C1.5:_HAD__Beta-PGM__Phosphata"/>
    <property type="match status" value="1"/>
</dbReference>
<keyword evidence="2 4" id="KW-0378">Hydrolase</keyword>
<dbReference type="RefSeq" id="WP_090255755.1">
    <property type="nucleotide sequence ID" value="NZ_FOAA01000027.1"/>
</dbReference>
<dbReference type="Gene3D" id="3.40.50.1000">
    <property type="entry name" value="HAD superfamily/HAD-like"/>
    <property type="match status" value="1"/>
</dbReference>
<keyword evidence="5" id="KW-1185">Reference proteome</keyword>
<dbReference type="InterPro" id="IPR023214">
    <property type="entry name" value="HAD_sf"/>
</dbReference>
<evidence type="ECO:0000256" key="2">
    <source>
        <dbReference type="ARBA" id="ARBA00022801"/>
    </source>
</evidence>
<dbReference type="PANTHER" id="PTHR46470:SF2">
    <property type="entry name" value="GLYCERALDEHYDE 3-PHOSPHATE PHOSPHATASE"/>
    <property type="match status" value="1"/>
</dbReference>
<dbReference type="AlphaFoldDB" id="A0A1H7RU32"/>
<dbReference type="SUPFAM" id="SSF56784">
    <property type="entry name" value="HAD-like"/>
    <property type="match status" value="1"/>
</dbReference>
<dbReference type="Gene3D" id="1.10.150.520">
    <property type="match status" value="1"/>
</dbReference>
<organism evidence="4 5">
    <name type="scientific">Ectothiorhodospira marina</name>
    <dbReference type="NCBI Taxonomy" id="1396821"/>
    <lineage>
        <taxon>Bacteria</taxon>
        <taxon>Pseudomonadati</taxon>
        <taxon>Pseudomonadota</taxon>
        <taxon>Gammaproteobacteria</taxon>
        <taxon>Chromatiales</taxon>
        <taxon>Ectothiorhodospiraceae</taxon>
        <taxon>Ectothiorhodospira</taxon>
    </lineage>
</organism>
<dbReference type="EMBL" id="FOAA01000027">
    <property type="protein sequence ID" value="SEL63274.1"/>
    <property type="molecule type" value="Genomic_DNA"/>
</dbReference>
<dbReference type="Pfam" id="PF00702">
    <property type="entry name" value="Hydrolase"/>
    <property type="match status" value="1"/>
</dbReference>
<evidence type="ECO:0000256" key="3">
    <source>
        <dbReference type="ARBA" id="ARBA00022842"/>
    </source>
</evidence>
<evidence type="ECO:0000256" key="1">
    <source>
        <dbReference type="ARBA" id="ARBA00022723"/>
    </source>
</evidence>
<dbReference type="STRING" id="1396821.SAMN05444515_1278"/>
<reference evidence="5" key="1">
    <citation type="submission" date="2016-10" db="EMBL/GenBank/DDBJ databases">
        <authorList>
            <person name="Varghese N."/>
            <person name="Submissions S."/>
        </authorList>
    </citation>
    <scope>NUCLEOTIDE SEQUENCE [LARGE SCALE GENOMIC DNA]</scope>
    <source>
        <strain evidence="5">DSM 241</strain>
    </source>
</reference>
<proteinExistence type="predicted"/>
<accession>A0A1H7RU32</accession>
<dbReference type="PANTHER" id="PTHR46470">
    <property type="entry name" value="N-ACYLNEURAMINATE-9-PHOSPHATASE"/>
    <property type="match status" value="1"/>
</dbReference>
<gene>
    <name evidence="4" type="ORF">SAMN05444515_1278</name>
</gene>
<protein>
    <submittedName>
        <fullName evidence="4">Putative hydrolase of the HAD superfamily</fullName>
    </submittedName>
</protein>
<name>A0A1H7RU32_9GAMM</name>
<keyword evidence="1" id="KW-0479">Metal-binding</keyword>
<dbReference type="GO" id="GO:0046872">
    <property type="term" value="F:metal ion binding"/>
    <property type="evidence" value="ECO:0007669"/>
    <property type="project" value="UniProtKB-KW"/>
</dbReference>
<dbReference type="Proteomes" id="UP000199256">
    <property type="component" value="Unassembled WGS sequence"/>
</dbReference>
<dbReference type="GO" id="GO:0016791">
    <property type="term" value="F:phosphatase activity"/>
    <property type="evidence" value="ECO:0007669"/>
    <property type="project" value="TreeGrafter"/>
</dbReference>
<evidence type="ECO:0000313" key="5">
    <source>
        <dbReference type="Proteomes" id="UP000199256"/>
    </source>
</evidence>
<dbReference type="OrthoDB" id="148966at2"/>
<dbReference type="InterPro" id="IPR036412">
    <property type="entry name" value="HAD-like_sf"/>
</dbReference>
<keyword evidence="3" id="KW-0460">Magnesium</keyword>
<dbReference type="SFLD" id="SFLDS00003">
    <property type="entry name" value="Haloacid_Dehalogenase"/>
    <property type="match status" value="1"/>
</dbReference>
<dbReference type="InterPro" id="IPR051400">
    <property type="entry name" value="HAD-like_hydrolase"/>
</dbReference>
<evidence type="ECO:0000313" key="4">
    <source>
        <dbReference type="EMBL" id="SEL63274.1"/>
    </source>
</evidence>